<dbReference type="InterPro" id="IPR008502">
    <property type="entry name" value="Prolamin-like"/>
</dbReference>
<dbReference type="EMBL" id="OX459123">
    <property type="protein sequence ID" value="CAI9108290.1"/>
    <property type="molecule type" value="Genomic_DNA"/>
</dbReference>
<dbReference type="AlphaFoldDB" id="A0AAV1DKF5"/>
<accession>A0AAV1DKF5</accession>
<reference evidence="4" key="1">
    <citation type="submission" date="2023-03" db="EMBL/GenBank/DDBJ databases">
        <authorList>
            <person name="Julca I."/>
        </authorList>
    </citation>
    <scope>NUCLEOTIDE SEQUENCE</scope>
</reference>
<organism evidence="4 5">
    <name type="scientific">Oldenlandia corymbosa var. corymbosa</name>
    <dbReference type="NCBI Taxonomy" id="529605"/>
    <lineage>
        <taxon>Eukaryota</taxon>
        <taxon>Viridiplantae</taxon>
        <taxon>Streptophyta</taxon>
        <taxon>Embryophyta</taxon>
        <taxon>Tracheophyta</taxon>
        <taxon>Spermatophyta</taxon>
        <taxon>Magnoliopsida</taxon>
        <taxon>eudicotyledons</taxon>
        <taxon>Gunneridae</taxon>
        <taxon>Pentapetalae</taxon>
        <taxon>asterids</taxon>
        <taxon>lamiids</taxon>
        <taxon>Gentianales</taxon>
        <taxon>Rubiaceae</taxon>
        <taxon>Rubioideae</taxon>
        <taxon>Spermacoceae</taxon>
        <taxon>Hedyotis-Oldenlandia complex</taxon>
        <taxon>Oldenlandia</taxon>
    </lineage>
</organism>
<gene>
    <name evidence="4" type="ORF">OLC1_LOCUS16399</name>
</gene>
<sequence>MRVFQNIKGEMNKTLFCFLGFLLSLIALSESLDSIDNDVHHPKLKYSPEELPPECRKALVDLKTCSGRIHEIFVGKNQDHVRNICCKSIVEFERSCFHHGVPHFVFPHWLGEHCVRVARKARRNLKAPASAPTGSPAPIGGALAKGKFLMETSHTSPQIAPNQAPSKLINY</sequence>
<evidence type="ECO:0000313" key="4">
    <source>
        <dbReference type="EMBL" id="CAI9108290.1"/>
    </source>
</evidence>
<keyword evidence="1 2" id="KW-0732">Signal</keyword>
<name>A0AAV1DKF5_OLDCO</name>
<dbReference type="Pfam" id="PF05617">
    <property type="entry name" value="Prolamin_like"/>
    <property type="match status" value="1"/>
</dbReference>
<protein>
    <submittedName>
        <fullName evidence="4">OLC1v1007859C1</fullName>
    </submittedName>
</protein>
<feature type="signal peptide" evidence="2">
    <location>
        <begin position="1"/>
        <end position="31"/>
    </location>
</feature>
<dbReference type="Proteomes" id="UP001161247">
    <property type="component" value="Chromosome 6"/>
</dbReference>
<feature type="chain" id="PRO_5043426828" evidence="2">
    <location>
        <begin position="32"/>
        <end position="171"/>
    </location>
</feature>
<evidence type="ECO:0000256" key="1">
    <source>
        <dbReference type="ARBA" id="ARBA00022729"/>
    </source>
</evidence>
<keyword evidence="5" id="KW-1185">Reference proteome</keyword>
<evidence type="ECO:0000256" key="2">
    <source>
        <dbReference type="SAM" id="SignalP"/>
    </source>
</evidence>
<proteinExistence type="predicted"/>
<feature type="domain" description="Prolamin-like" evidence="3">
    <location>
        <begin position="54"/>
        <end position="109"/>
    </location>
</feature>
<evidence type="ECO:0000259" key="3">
    <source>
        <dbReference type="Pfam" id="PF05617"/>
    </source>
</evidence>
<evidence type="ECO:0000313" key="5">
    <source>
        <dbReference type="Proteomes" id="UP001161247"/>
    </source>
</evidence>